<keyword evidence="3" id="KW-0813">Transport</keyword>
<dbReference type="GO" id="GO:0000139">
    <property type="term" value="C:Golgi membrane"/>
    <property type="evidence" value="ECO:0007669"/>
    <property type="project" value="UniProtKB-SubCell"/>
</dbReference>
<sequence length="365" mass="42387">MWEDMLQWRKEFGADTIMEDFEFNEIDEVLKYYPQGTHGVDKDGRPVYIERLGLVDSNKLMQVTNMDRYLKYHVREFEKTFNGLRSMNKAARDLLQRLQKIDGDNYPESLNRMFIINAGSGFRMLWNTVKSFLDPKTTSKIHILQNGEVKRRRKTNIKDETCRKECDSFNQEAALEEACHAIAEAAKQCNNVYQFEKLASMKDKPTSWKEAIQNDQKGLSKGCYDNNVCRTSNGFRNQFAGGLMSIFFGIITLIRLTRYVPKKMTTDMYGNSVCYDDNMMKEAPGISFDDHMTTMKRMADLEEKVNTLMMRPSIPPEMEELLNSALNRVEMLEQELATSKKALDDALVKQVELQSQLDKKKKKKL</sequence>
<keyword evidence="3" id="KW-0653">Protein transport</keyword>
<dbReference type="EMBL" id="DF974317">
    <property type="protein sequence ID" value="GAU47468.1"/>
    <property type="molecule type" value="Genomic_DNA"/>
</dbReference>
<reference evidence="10" key="1">
    <citation type="journal article" date="2017" name="Front. Plant Sci.">
        <title>Climate Clever Clovers: New Paradigm to Reduce the Environmental Footprint of Ruminants by Breeding Low Methanogenic Forages Utilizing Haplotype Variation.</title>
        <authorList>
            <person name="Kaur P."/>
            <person name="Appels R."/>
            <person name="Bayer P.E."/>
            <person name="Keeble-Gagnere G."/>
            <person name="Wang J."/>
            <person name="Hirakawa H."/>
            <person name="Shirasawa K."/>
            <person name="Vercoe P."/>
            <person name="Stefanova K."/>
            <person name="Durmic Z."/>
            <person name="Nichols P."/>
            <person name="Revell C."/>
            <person name="Isobe S.N."/>
            <person name="Edwards D."/>
            <person name="Erskine W."/>
        </authorList>
    </citation>
    <scope>NUCLEOTIDE SEQUENCE [LARGE SCALE GENOMIC DNA]</scope>
    <source>
        <strain evidence="10">cv. Daliak</strain>
    </source>
</reference>
<evidence type="ECO:0000256" key="1">
    <source>
        <dbReference type="ARBA" id="ARBA00004202"/>
    </source>
</evidence>
<feature type="domain" description="CRAL-TRIO" evidence="8">
    <location>
        <begin position="25"/>
        <end position="177"/>
    </location>
</feature>
<dbReference type="InterPro" id="IPR051026">
    <property type="entry name" value="PI/PC_transfer"/>
</dbReference>
<name>A0A2Z6NTB8_TRISU</name>
<dbReference type="OrthoDB" id="1434354at2759"/>
<comment type="subcellular location">
    <subcellularLocation>
        <location evidence="1">Cell membrane</location>
        <topology evidence="1">Peripheral membrane protein</topology>
    </subcellularLocation>
    <subcellularLocation>
        <location evidence="2">Golgi apparatus membrane</location>
        <topology evidence="2">Peripheral membrane protein</topology>
    </subcellularLocation>
</comment>
<evidence type="ECO:0000256" key="6">
    <source>
        <dbReference type="SAM" id="Coils"/>
    </source>
</evidence>
<dbReference type="GO" id="GO:0005886">
    <property type="term" value="C:plasma membrane"/>
    <property type="evidence" value="ECO:0007669"/>
    <property type="project" value="UniProtKB-SubCell"/>
</dbReference>
<dbReference type="SMART" id="SM00516">
    <property type="entry name" value="SEC14"/>
    <property type="match status" value="1"/>
</dbReference>
<dbReference type="InterPro" id="IPR001251">
    <property type="entry name" value="CRAL-TRIO_dom"/>
</dbReference>
<dbReference type="PANTHER" id="PTHR45657:SF29">
    <property type="entry name" value="PHOSPHATIDYLINOSITOL_PHOSPHATIDYLCHOLINE TRANSFER PROTEIN SFH12"/>
    <property type="match status" value="1"/>
</dbReference>
<dbReference type="InterPro" id="IPR036865">
    <property type="entry name" value="CRAL-TRIO_dom_sf"/>
</dbReference>
<organism evidence="9 10">
    <name type="scientific">Trifolium subterraneum</name>
    <name type="common">Subterranean clover</name>
    <dbReference type="NCBI Taxonomy" id="3900"/>
    <lineage>
        <taxon>Eukaryota</taxon>
        <taxon>Viridiplantae</taxon>
        <taxon>Streptophyta</taxon>
        <taxon>Embryophyta</taxon>
        <taxon>Tracheophyta</taxon>
        <taxon>Spermatophyta</taxon>
        <taxon>Magnoliopsida</taxon>
        <taxon>eudicotyledons</taxon>
        <taxon>Gunneridae</taxon>
        <taxon>Pentapetalae</taxon>
        <taxon>rosids</taxon>
        <taxon>fabids</taxon>
        <taxon>Fabales</taxon>
        <taxon>Fabaceae</taxon>
        <taxon>Papilionoideae</taxon>
        <taxon>50 kb inversion clade</taxon>
        <taxon>NPAAA clade</taxon>
        <taxon>Hologalegina</taxon>
        <taxon>IRL clade</taxon>
        <taxon>Trifolieae</taxon>
        <taxon>Trifolium</taxon>
    </lineage>
</organism>
<evidence type="ECO:0000256" key="4">
    <source>
        <dbReference type="ARBA" id="ARBA00023034"/>
    </source>
</evidence>
<dbReference type="PROSITE" id="PS50191">
    <property type="entry name" value="CRAL_TRIO"/>
    <property type="match status" value="1"/>
</dbReference>
<dbReference type="AlphaFoldDB" id="A0A2Z6NTB8"/>
<keyword evidence="7" id="KW-0812">Transmembrane</keyword>
<keyword evidence="6" id="KW-0175">Coiled coil</keyword>
<evidence type="ECO:0000256" key="5">
    <source>
        <dbReference type="ARBA" id="ARBA00038020"/>
    </source>
</evidence>
<evidence type="ECO:0000256" key="7">
    <source>
        <dbReference type="SAM" id="Phobius"/>
    </source>
</evidence>
<evidence type="ECO:0000256" key="2">
    <source>
        <dbReference type="ARBA" id="ARBA00004395"/>
    </source>
</evidence>
<protein>
    <recommendedName>
        <fullName evidence="8">CRAL-TRIO domain-containing protein</fullName>
    </recommendedName>
</protein>
<evidence type="ECO:0000313" key="10">
    <source>
        <dbReference type="Proteomes" id="UP000242715"/>
    </source>
</evidence>
<keyword evidence="7" id="KW-1133">Transmembrane helix</keyword>
<keyword evidence="4" id="KW-0333">Golgi apparatus</keyword>
<feature type="non-terminal residue" evidence="9">
    <location>
        <position position="365"/>
    </location>
</feature>
<dbReference type="Gene3D" id="3.40.525.10">
    <property type="entry name" value="CRAL-TRIO lipid binding domain"/>
    <property type="match status" value="2"/>
</dbReference>
<feature type="transmembrane region" description="Helical" evidence="7">
    <location>
        <begin position="239"/>
        <end position="256"/>
    </location>
</feature>
<dbReference type="PANTHER" id="PTHR45657">
    <property type="entry name" value="CRAL-TRIO DOMAIN-CONTAINING PROTEIN YKL091C-RELATED"/>
    <property type="match status" value="1"/>
</dbReference>
<evidence type="ECO:0000256" key="3">
    <source>
        <dbReference type="ARBA" id="ARBA00022927"/>
    </source>
</evidence>
<gene>
    <name evidence="9" type="ORF">TSUD_90360</name>
</gene>
<accession>A0A2Z6NTB8</accession>
<keyword evidence="10" id="KW-1185">Reference proteome</keyword>
<dbReference type="Pfam" id="PF00650">
    <property type="entry name" value="CRAL_TRIO"/>
    <property type="match status" value="1"/>
</dbReference>
<dbReference type="SUPFAM" id="SSF52087">
    <property type="entry name" value="CRAL/TRIO domain"/>
    <property type="match status" value="1"/>
</dbReference>
<comment type="similarity">
    <text evidence="5">Belongs to the SFH family.</text>
</comment>
<evidence type="ECO:0000259" key="8">
    <source>
        <dbReference type="PROSITE" id="PS50191"/>
    </source>
</evidence>
<keyword evidence="7" id="KW-0472">Membrane</keyword>
<proteinExistence type="inferred from homology"/>
<dbReference type="GO" id="GO:0015031">
    <property type="term" value="P:protein transport"/>
    <property type="evidence" value="ECO:0007669"/>
    <property type="project" value="UniProtKB-KW"/>
</dbReference>
<dbReference type="CDD" id="cd00170">
    <property type="entry name" value="SEC14"/>
    <property type="match status" value="1"/>
</dbReference>
<dbReference type="Proteomes" id="UP000242715">
    <property type="component" value="Unassembled WGS sequence"/>
</dbReference>
<evidence type="ECO:0000313" key="9">
    <source>
        <dbReference type="EMBL" id="GAU47468.1"/>
    </source>
</evidence>
<feature type="coiled-coil region" evidence="6">
    <location>
        <begin position="322"/>
        <end position="363"/>
    </location>
</feature>